<gene>
    <name evidence="9" type="ORF">FLONG3_602</name>
</gene>
<comment type="caution">
    <text evidence="9">The sequence shown here is derived from an EMBL/GenBank/DDBJ whole genome shotgun (WGS) entry which is preliminary data.</text>
</comment>
<feature type="transmembrane region" description="Helical" evidence="7">
    <location>
        <begin position="191"/>
        <end position="212"/>
    </location>
</feature>
<evidence type="ECO:0000256" key="6">
    <source>
        <dbReference type="SAM" id="MobiDB-lite"/>
    </source>
</evidence>
<evidence type="ECO:0000256" key="5">
    <source>
        <dbReference type="ARBA" id="ARBA00038359"/>
    </source>
</evidence>
<accession>A0A395T917</accession>
<protein>
    <submittedName>
        <fullName evidence="9">Integral membrane</fullName>
    </submittedName>
</protein>
<dbReference type="AlphaFoldDB" id="A0A395T917"/>
<dbReference type="PANTHER" id="PTHR33048:SF47">
    <property type="entry name" value="INTEGRAL MEMBRANE PROTEIN-RELATED"/>
    <property type="match status" value="1"/>
</dbReference>
<evidence type="ECO:0000256" key="1">
    <source>
        <dbReference type="ARBA" id="ARBA00004141"/>
    </source>
</evidence>
<evidence type="ECO:0000256" key="7">
    <source>
        <dbReference type="SAM" id="Phobius"/>
    </source>
</evidence>
<dbReference type="InterPro" id="IPR049326">
    <property type="entry name" value="Rhodopsin_dom_fungi"/>
</dbReference>
<feature type="transmembrane region" description="Helical" evidence="7">
    <location>
        <begin position="232"/>
        <end position="251"/>
    </location>
</feature>
<keyword evidence="4 7" id="KW-0472">Membrane</keyword>
<dbReference type="PANTHER" id="PTHR33048">
    <property type="entry name" value="PTH11-LIKE INTEGRAL MEMBRANE PROTEIN (AFU_ORTHOLOGUE AFUA_5G11245)"/>
    <property type="match status" value="1"/>
</dbReference>
<dbReference type="GO" id="GO:0016020">
    <property type="term" value="C:membrane"/>
    <property type="evidence" value="ECO:0007669"/>
    <property type="project" value="UniProtKB-SubCell"/>
</dbReference>
<comment type="similarity">
    <text evidence="5">Belongs to the SAT4 family.</text>
</comment>
<sequence length="358" mass="40162">MSRVPNAWAAIIIPVPASALALILRIKARRMTKMGVGYDDALSMAAWVRTTCYHMGRKIGHLPESEVDYILVKSHEILFASEILYSWSIFLSKMAVLTFYRRLFQFSSIRVPIIILMVCSGIWITIRTFMTIFHCMPVQAYWDKSIEGKCLTNIGQYYLGTDLTHCLMDFIILALPLFEVVRMKLVFGQKIAVIGIFSLGSLVGVASVFQIAEAQKYNASSREFPFEFSLAMVWANVETHLAVFTSCLALLRPIFRKFIPGLSSGNTTYPADGLSHPSNTNNTHRNSIALRQSRSPHDMQHFVIEGQRAFSYPDYDAISLPGATKDGNSISRQGFMRQREESMTDTDVSPGRGSLSSV</sequence>
<keyword evidence="10" id="KW-1185">Reference proteome</keyword>
<reference evidence="9 10" key="1">
    <citation type="journal article" date="2018" name="PLoS Pathog.">
        <title>Evolution of structural diversity of trichothecenes, a family of toxins produced by plant pathogenic and entomopathogenic fungi.</title>
        <authorList>
            <person name="Proctor R.H."/>
            <person name="McCormick S.P."/>
            <person name="Kim H.S."/>
            <person name="Cardoza R.E."/>
            <person name="Stanley A.M."/>
            <person name="Lindo L."/>
            <person name="Kelly A."/>
            <person name="Brown D.W."/>
            <person name="Lee T."/>
            <person name="Vaughan M.M."/>
            <person name="Alexander N.J."/>
            <person name="Busman M."/>
            <person name="Gutierrez S."/>
        </authorList>
    </citation>
    <scope>NUCLEOTIDE SEQUENCE [LARGE SCALE GENOMIC DNA]</scope>
    <source>
        <strain evidence="9 10">NRRL 20695</strain>
    </source>
</reference>
<name>A0A395T917_9HYPO</name>
<feature type="transmembrane region" description="Helical" evidence="7">
    <location>
        <begin position="109"/>
        <end position="126"/>
    </location>
</feature>
<comment type="subcellular location">
    <subcellularLocation>
        <location evidence="1">Membrane</location>
        <topology evidence="1">Multi-pass membrane protein</topology>
    </subcellularLocation>
</comment>
<proteinExistence type="inferred from homology"/>
<evidence type="ECO:0000313" key="9">
    <source>
        <dbReference type="EMBL" id="RGP81220.1"/>
    </source>
</evidence>
<feature type="domain" description="Rhodopsin" evidence="8">
    <location>
        <begin position="24"/>
        <end position="257"/>
    </location>
</feature>
<keyword evidence="2 7" id="KW-0812">Transmembrane</keyword>
<evidence type="ECO:0000256" key="2">
    <source>
        <dbReference type="ARBA" id="ARBA00022692"/>
    </source>
</evidence>
<dbReference type="InterPro" id="IPR052337">
    <property type="entry name" value="SAT4-like"/>
</dbReference>
<feature type="transmembrane region" description="Helical" evidence="7">
    <location>
        <begin position="6"/>
        <end position="24"/>
    </location>
</feature>
<keyword evidence="3 7" id="KW-1133">Transmembrane helix</keyword>
<evidence type="ECO:0000313" key="10">
    <source>
        <dbReference type="Proteomes" id="UP000266234"/>
    </source>
</evidence>
<dbReference type="OrthoDB" id="5421689at2759"/>
<dbReference type="Pfam" id="PF20684">
    <property type="entry name" value="Fung_rhodopsin"/>
    <property type="match status" value="1"/>
</dbReference>
<dbReference type="Proteomes" id="UP000266234">
    <property type="component" value="Unassembled WGS sequence"/>
</dbReference>
<evidence type="ECO:0000259" key="8">
    <source>
        <dbReference type="Pfam" id="PF20684"/>
    </source>
</evidence>
<feature type="region of interest" description="Disordered" evidence="6">
    <location>
        <begin position="337"/>
        <end position="358"/>
    </location>
</feature>
<dbReference type="EMBL" id="PXOG01000012">
    <property type="protein sequence ID" value="RGP81220.1"/>
    <property type="molecule type" value="Genomic_DNA"/>
</dbReference>
<evidence type="ECO:0000256" key="3">
    <source>
        <dbReference type="ARBA" id="ARBA00022989"/>
    </source>
</evidence>
<organism evidence="9 10">
    <name type="scientific">Fusarium longipes</name>
    <dbReference type="NCBI Taxonomy" id="694270"/>
    <lineage>
        <taxon>Eukaryota</taxon>
        <taxon>Fungi</taxon>
        <taxon>Dikarya</taxon>
        <taxon>Ascomycota</taxon>
        <taxon>Pezizomycotina</taxon>
        <taxon>Sordariomycetes</taxon>
        <taxon>Hypocreomycetidae</taxon>
        <taxon>Hypocreales</taxon>
        <taxon>Nectriaceae</taxon>
        <taxon>Fusarium</taxon>
    </lineage>
</organism>
<feature type="transmembrane region" description="Helical" evidence="7">
    <location>
        <begin position="83"/>
        <end position="103"/>
    </location>
</feature>
<evidence type="ECO:0000256" key="4">
    <source>
        <dbReference type="ARBA" id="ARBA00023136"/>
    </source>
</evidence>